<dbReference type="InterPro" id="IPR005538">
    <property type="entry name" value="LrgA/CidA"/>
</dbReference>
<comment type="caution">
    <text evidence="7">The sequence shown here is derived from an EMBL/GenBank/DDBJ whole genome shotgun (WGS) entry which is preliminary data.</text>
</comment>
<feature type="transmembrane region" description="Helical" evidence="6">
    <location>
        <begin position="85"/>
        <end position="110"/>
    </location>
</feature>
<evidence type="ECO:0000256" key="3">
    <source>
        <dbReference type="ARBA" id="ARBA00022692"/>
    </source>
</evidence>
<keyword evidence="2" id="KW-1003">Cell membrane</keyword>
<evidence type="ECO:0000313" key="7">
    <source>
        <dbReference type="EMBL" id="RPA56405.1"/>
    </source>
</evidence>
<protein>
    <submittedName>
        <fullName evidence="7">CidA/LrgA family protein</fullName>
    </submittedName>
</protein>
<keyword evidence="5 6" id="KW-0472">Membrane</keyword>
<dbReference type="Proteomes" id="UP000273977">
    <property type="component" value="Unassembled WGS sequence"/>
</dbReference>
<dbReference type="EMBL" id="RKMG01000039">
    <property type="protein sequence ID" value="RPA56405.1"/>
    <property type="molecule type" value="Genomic_DNA"/>
</dbReference>
<evidence type="ECO:0000256" key="1">
    <source>
        <dbReference type="ARBA" id="ARBA00004651"/>
    </source>
</evidence>
<dbReference type="OrthoDB" id="3176438at2"/>
<evidence type="ECO:0000256" key="4">
    <source>
        <dbReference type="ARBA" id="ARBA00022989"/>
    </source>
</evidence>
<evidence type="ECO:0000256" key="2">
    <source>
        <dbReference type="ARBA" id="ARBA00022475"/>
    </source>
</evidence>
<accession>A0A3N4G1T3</accession>
<evidence type="ECO:0000313" key="8">
    <source>
        <dbReference type="Proteomes" id="UP000273977"/>
    </source>
</evidence>
<dbReference type="PANTHER" id="PTHR33931:SF2">
    <property type="entry name" value="HOLIN-LIKE PROTEIN CIDA"/>
    <property type="match status" value="1"/>
</dbReference>
<dbReference type="AlphaFoldDB" id="A0A3N4G1T3"/>
<gene>
    <name evidence="7" type="ORF">EF384_08865</name>
</gene>
<evidence type="ECO:0000256" key="6">
    <source>
        <dbReference type="SAM" id="Phobius"/>
    </source>
</evidence>
<proteinExistence type="predicted"/>
<reference evidence="7 8" key="1">
    <citation type="submission" date="2018-11" db="EMBL/GenBank/DDBJ databases">
        <title>Aerococcus sp. SJQ22, whole genome shotgun sequence.</title>
        <authorList>
            <person name="Sun L."/>
            <person name="Gao X."/>
            <person name="Chen W."/>
            <person name="Huang K."/>
        </authorList>
    </citation>
    <scope>NUCLEOTIDE SEQUENCE [LARGE SCALE GENOMIC DNA]</scope>
    <source>
        <strain evidence="7 8">SJQ22</strain>
    </source>
</reference>
<dbReference type="PANTHER" id="PTHR33931">
    <property type="entry name" value="HOLIN-LIKE PROTEIN CIDA-RELATED"/>
    <property type="match status" value="1"/>
</dbReference>
<comment type="subcellular location">
    <subcellularLocation>
        <location evidence="1">Cell membrane</location>
        <topology evidence="1">Multi-pass membrane protein</topology>
    </subcellularLocation>
</comment>
<organism evidence="7 8">
    <name type="scientific">Aerococcus agrisoli</name>
    <dbReference type="NCBI Taxonomy" id="2487350"/>
    <lineage>
        <taxon>Bacteria</taxon>
        <taxon>Bacillati</taxon>
        <taxon>Bacillota</taxon>
        <taxon>Bacilli</taxon>
        <taxon>Lactobacillales</taxon>
        <taxon>Aerococcaceae</taxon>
        <taxon>Aerococcus</taxon>
    </lineage>
</organism>
<feature type="transmembrane region" description="Helical" evidence="6">
    <location>
        <begin position="58"/>
        <end position="79"/>
    </location>
</feature>
<sequence length="125" mass="13775">MKYLKQAFVILTITLIAEILANVLPLSLPASIYGMLILFFGLLFGVIQLEDVEDAGEWLMIIMPMMFVVPSAGFITSWPSLQPNLIPWIVIILVPTVLVMGVGGLVAQFLQNRKDGNKEGGRDND</sequence>
<evidence type="ECO:0000256" key="5">
    <source>
        <dbReference type="ARBA" id="ARBA00023136"/>
    </source>
</evidence>
<keyword evidence="3 6" id="KW-0812">Transmembrane</keyword>
<keyword evidence="4 6" id="KW-1133">Transmembrane helix</keyword>
<dbReference type="GO" id="GO:0005886">
    <property type="term" value="C:plasma membrane"/>
    <property type="evidence" value="ECO:0007669"/>
    <property type="project" value="UniProtKB-SubCell"/>
</dbReference>
<dbReference type="RefSeq" id="WP_094518616.1">
    <property type="nucleotide sequence ID" value="NZ_RKMG01000039.1"/>
</dbReference>
<dbReference type="Pfam" id="PF03788">
    <property type="entry name" value="LrgA"/>
    <property type="match status" value="1"/>
</dbReference>
<keyword evidence="8" id="KW-1185">Reference proteome</keyword>
<name>A0A3N4G1T3_9LACT</name>
<feature type="transmembrane region" description="Helical" evidence="6">
    <location>
        <begin position="31"/>
        <end position="49"/>
    </location>
</feature>